<proteinExistence type="inferred from homology"/>
<keyword evidence="7" id="KW-0509">mRNA transport</keyword>
<evidence type="ECO:0000313" key="16">
    <source>
        <dbReference type="Proteomes" id="UP000799439"/>
    </source>
</evidence>
<gene>
    <name evidence="15" type="ORF">K461DRAFT_318501</name>
</gene>
<evidence type="ECO:0000256" key="2">
    <source>
        <dbReference type="ARBA" id="ARBA00004496"/>
    </source>
</evidence>
<feature type="compositionally biased region" description="Basic and acidic residues" evidence="13">
    <location>
        <begin position="311"/>
        <end position="325"/>
    </location>
</feature>
<keyword evidence="10" id="KW-0866">Nonsense-mediated mRNA decay</keyword>
<comment type="similarity">
    <text evidence="3">Belongs to the CASC3 family.</text>
</comment>
<evidence type="ECO:0000259" key="14">
    <source>
        <dbReference type="SMART" id="SM01044"/>
    </source>
</evidence>
<keyword evidence="8" id="KW-0810">Translation regulation</keyword>
<evidence type="ECO:0000256" key="11">
    <source>
        <dbReference type="ARBA" id="ARBA00023187"/>
    </source>
</evidence>
<evidence type="ECO:0000256" key="9">
    <source>
        <dbReference type="ARBA" id="ARBA00022884"/>
    </source>
</evidence>
<dbReference type="GO" id="GO:0003729">
    <property type="term" value="F:mRNA binding"/>
    <property type="evidence" value="ECO:0007669"/>
    <property type="project" value="InterPro"/>
</dbReference>
<dbReference type="SMART" id="SM01044">
    <property type="entry name" value="Btz"/>
    <property type="match status" value="1"/>
</dbReference>
<dbReference type="GO" id="GO:0035145">
    <property type="term" value="C:exon-exon junction complex"/>
    <property type="evidence" value="ECO:0007669"/>
    <property type="project" value="InterPro"/>
</dbReference>
<evidence type="ECO:0000256" key="5">
    <source>
        <dbReference type="ARBA" id="ARBA00022490"/>
    </source>
</evidence>
<dbReference type="GO" id="GO:0006397">
    <property type="term" value="P:mRNA processing"/>
    <property type="evidence" value="ECO:0007669"/>
    <property type="project" value="UniProtKB-KW"/>
</dbReference>
<dbReference type="GO" id="GO:0000184">
    <property type="term" value="P:nuclear-transcribed mRNA catabolic process, nonsense-mediated decay"/>
    <property type="evidence" value="ECO:0007669"/>
    <property type="project" value="UniProtKB-KW"/>
</dbReference>
<feature type="compositionally biased region" description="Polar residues" evidence="13">
    <location>
        <begin position="106"/>
        <end position="115"/>
    </location>
</feature>
<keyword evidence="4" id="KW-0813">Transport</keyword>
<dbReference type="Proteomes" id="UP000799439">
    <property type="component" value="Unassembled WGS sequence"/>
</dbReference>
<sequence>MAVGRKSKEMIGRRRRTAGDSDDEEESVLVGDDSQSETSVITSGEGEDDAHEKHGQDESSSQFDQVTAQSLPNGASQISTATPSTDRPEDYQNPIGLTKAGKGSSFAATPDTQVMLNGMEEAQSTNEDQAIDYNDLPTREDSKAPVKADTPAERRRREQEQYRQKRDADPTFIPSRGNFFMHDARASDQRGYMGPSRGRGRGRGFVGGPFSPANVAQGQSSRVADSIWAHDLHDAINEPEQRSLAQPNASQRPLPIHQNPATAARAAPAPDYRPCSFSTSKLLGKVQIRVLLPNMNKPIPFPGIPVKQHTRLPDHRPPLRRDKPVRISLPDRAPSYIFPSQERSFIFIPRAMRPNQQALGRNRLGPSSRRTSAYGGSIYSPSIALSRRSSIAREVGREFMFSPAGSVAARHISSGRPVVRLPQGASQPPSIASPVGSVAAHMPGGFPLPQTPAIEHYRETATMHQPRPQKAISVSGIDSPAALSLHAPRQQDQQPFENQLPHHMAEGSFGSSVNPDVLQPSYYAYPGQTGTPLSHIPERAIHAQPFQPPSQGYGQAYYGQYSQPGFYYQPVPMFVPQGTPRTVAAQPAGGEQEAARGQSGMMAHESNGMVFYIDPSQMQSYPQQGGYSGQESYMPAAGPNYAMPGMGGMMNPSAEGGWYYPPVATGAVYYPQQ</sequence>
<dbReference type="AlphaFoldDB" id="A0A9P4MQQ7"/>
<reference evidence="15" key="1">
    <citation type="journal article" date="2020" name="Stud. Mycol.">
        <title>101 Dothideomycetes genomes: a test case for predicting lifestyles and emergence of pathogens.</title>
        <authorList>
            <person name="Haridas S."/>
            <person name="Albert R."/>
            <person name="Binder M."/>
            <person name="Bloem J."/>
            <person name="Labutti K."/>
            <person name="Salamov A."/>
            <person name="Andreopoulos B."/>
            <person name="Baker S."/>
            <person name="Barry K."/>
            <person name="Bills G."/>
            <person name="Bluhm B."/>
            <person name="Cannon C."/>
            <person name="Castanera R."/>
            <person name="Culley D."/>
            <person name="Daum C."/>
            <person name="Ezra D."/>
            <person name="Gonzalez J."/>
            <person name="Henrissat B."/>
            <person name="Kuo A."/>
            <person name="Liang C."/>
            <person name="Lipzen A."/>
            <person name="Lutzoni F."/>
            <person name="Magnuson J."/>
            <person name="Mondo S."/>
            <person name="Nolan M."/>
            <person name="Ohm R."/>
            <person name="Pangilinan J."/>
            <person name="Park H.-J."/>
            <person name="Ramirez L."/>
            <person name="Alfaro M."/>
            <person name="Sun H."/>
            <person name="Tritt A."/>
            <person name="Yoshinaga Y."/>
            <person name="Zwiers L.-H."/>
            <person name="Turgeon B."/>
            <person name="Goodwin S."/>
            <person name="Spatafora J."/>
            <person name="Crous P."/>
            <person name="Grigoriev I."/>
        </authorList>
    </citation>
    <scope>NUCLEOTIDE SEQUENCE</scope>
    <source>
        <strain evidence="15">CBS 260.36</strain>
    </source>
</reference>
<evidence type="ECO:0000256" key="13">
    <source>
        <dbReference type="SAM" id="MobiDB-lite"/>
    </source>
</evidence>
<feature type="compositionally biased region" description="Polar residues" evidence="13">
    <location>
        <begin position="58"/>
        <end position="85"/>
    </location>
</feature>
<keyword evidence="6" id="KW-0507">mRNA processing</keyword>
<evidence type="ECO:0000256" key="12">
    <source>
        <dbReference type="ARBA" id="ARBA00023242"/>
    </source>
</evidence>
<name>A0A9P4MQQ7_9PEZI</name>
<evidence type="ECO:0000256" key="4">
    <source>
        <dbReference type="ARBA" id="ARBA00022448"/>
    </source>
</evidence>
<keyword evidence="12" id="KW-0539">Nucleus</keyword>
<evidence type="ECO:0000256" key="6">
    <source>
        <dbReference type="ARBA" id="ARBA00022664"/>
    </source>
</evidence>
<organism evidence="15 16">
    <name type="scientific">Myriangium duriaei CBS 260.36</name>
    <dbReference type="NCBI Taxonomy" id="1168546"/>
    <lineage>
        <taxon>Eukaryota</taxon>
        <taxon>Fungi</taxon>
        <taxon>Dikarya</taxon>
        <taxon>Ascomycota</taxon>
        <taxon>Pezizomycotina</taxon>
        <taxon>Dothideomycetes</taxon>
        <taxon>Dothideomycetidae</taxon>
        <taxon>Myriangiales</taxon>
        <taxon>Myriangiaceae</taxon>
        <taxon>Myriangium</taxon>
    </lineage>
</organism>
<evidence type="ECO:0000313" key="15">
    <source>
        <dbReference type="EMBL" id="KAF2155831.1"/>
    </source>
</evidence>
<keyword evidence="9" id="KW-0694">RNA-binding</keyword>
<dbReference type="GO" id="GO:0006417">
    <property type="term" value="P:regulation of translation"/>
    <property type="evidence" value="ECO:0007669"/>
    <property type="project" value="UniProtKB-KW"/>
</dbReference>
<dbReference type="EMBL" id="ML996082">
    <property type="protein sequence ID" value="KAF2155831.1"/>
    <property type="molecule type" value="Genomic_DNA"/>
</dbReference>
<feature type="region of interest" description="Disordered" evidence="13">
    <location>
        <begin position="302"/>
        <end position="326"/>
    </location>
</feature>
<feature type="compositionally biased region" description="Basic and acidic residues" evidence="13">
    <location>
        <begin position="137"/>
        <end position="169"/>
    </location>
</feature>
<evidence type="ECO:0000256" key="7">
    <source>
        <dbReference type="ARBA" id="ARBA00022816"/>
    </source>
</evidence>
<dbReference type="InterPro" id="IPR018545">
    <property type="entry name" value="Btz_dom"/>
</dbReference>
<dbReference type="GO" id="GO:0005737">
    <property type="term" value="C:cytoplasm"/>
    <property type="evidence" value="ECO:0007669"/>
    <property type="project" value="UniProtKB-SubCell"/>
</dbReference>
<evidence type="ECO:0000256" key="3">
    <source>
        <dbReference type="ARBA" id="ARBA00009548"/>
    </source>
</evidence>
<comment type="caution">
    <text evidence="15">The sequence shown here is derived from an EMBL/GenBank/DDBJ whole genome shotgun (WGS) entry which is preliminary data.</text>
</comment>
<accession>A0A9P4MQQ7</accession>
<evidence type="ECO:0000256" key="10">
    <source>
        <dbReference type="ARBA" id="ARBA00023161"/>
    </source>
</evidence>
<evidence type="ECO:0000256" key="1">
    <source>
        <dbReference type="ARBA" id="ARBA00004123"/>
    </source>
</evidence>
<feature type="region of interest" description="Disordered" evidence="13">
    <location>
        <begin position="1"/>
        <end position="178"/>
    </location>
</feature>
<feature type="domain" description="Btz" evidence="14">
    <location>
        <begin position="128"/>
        <end position="261"/>
    </location>
</feature>
<dbReference type="OrthoDB" id="5413466at2759"/>
<evidence type="ECO:0000256" key="8">
    <source>
        <dbReference type="ARBA" id="ARBA00022845"/>
    </source>
</evidence>
<dbReference type="GO" id="GO:0051028">
    <property type="term" value="P:mRNA transport"/>
    <property type="evidence" value="ECO:0007669"/>
    <property type="project" value="UniProtKB-KW"/>
</dbReference>
<feature type="compositionally biased region" description="Basic and acidic residues" evidence="13">
    <location>
        <begin position="1"/>
        <end position="12"/>
    </location>
</feature>
<keyword evidence="5" id="KW-0963">Cytoplasm</keyword>
<protein>
    <recommendedName>
        <fullName evidence="14">Btz domain-containing protein</fullName>
    </recommendedName>
</protein>
<dbReference type="Pfam" id="PF09405">
    <property type="entry name" value="Btz"/>
    <property type="match status" value="1"/>
</dbReference>
<dbReference type="GO" id="GO:0008380">
    <property type="term" value="P:RNA splicing"/>
    <property type="evidence" value="ECO:0007669"/>
    <property type="project" value="UniProtKB-KW"/>
</dbReference>
<keyword evidence="16" id="KW-1185">Reference proteome</keyword>
<comment type="subcellular location">
    <subcellularLocation>
        <location evidence="2">Cytoplasm</location>
    </subcellularLocation>
    <subcellularLocation>
        <location evidence="1">Nucleus</location>
    </subcellularLocation>
</comment>
<keyword evidence="11" id="KW-0508">mRNA splicing</keyword>